<keyword evidence="11" id="KW-0378">Hydrolase</keyword>
<dbReference type="SUPFAM" id="SSF81923">
    <property type="entry name" value="Double Clp-N motif"/>
    <property type="match status" value="1"/>
</dbReference>
<reference evidence="11" key="1">
    <citation type="submission" date="2021-02" db="EMBL/GenBank/DDBJ databases">
        <authorList>
            <person name="Liu K."/>
            <person name="Chen N."/>
        </authorList>
    </citation>
    <scope>NUCLEOTIDE SEQUENCE</scope>
    <source>
        <strain evidence="11">CNS00050</strain>
    </source>
</reference>
<dbReference type="GO" id="GO:0006508">
    <property type="term" value="P:proteolysis"/>
    <property type="evidence" value="ECO:0007669"/>
    <property type="project" value="UniProtKB-KW"/>
</dbReference>
<dbReference type="CDD" id="cd00009">
    <property type="entry name" value="AAA"/>
    <property type="match status" value="1"/>
</dbReference>
<dbReference type="GO" id="GO:0009507">
    <property type="term" value="C:chloroplast"/>
    <property type="evidence" value="ECO:0007669"/>
    <property type="project" value="UniProtKB-SubCell"/>
</dbReference>
<name>A0A8K1M9U1_9STRA</name>
<dbReference type="InterPro" id="IPR036628">
    <property type="entry name" value="Clp_N_dom_sf"/>
</dbReference>
<keyword evidence="2 11" id="KW-0150">Chloroplast</keyword>
<evidence type="ECO:0000256" key="7">
    <source>
        <dbReference type="ARBA" id="ARBA00023186"/>
    </source>
</evidence>
<comment type="similarity">
    <text evidence="9">Belongs to the ClpA/ClpB family.</text>
</comment>
<feature type="domain" description="Clp R" evidence="10">
    <location>
        <begin position="2"/>
        <end position="145"/>
    </location>
</feature>
<dbReference type="GO" id="GO:0005524">
    <property type="term" value="F:ATP binding"/>
    <property type="evidence" value="ECO:0007669"/>
    <property type="project" value="UniProtKB-KW"/>
</dbReference>
<dbReference type="Pfam" id="PF07724">
    <property type="entry name" value="AAA_2"/>
    <property type="match status" value="1"/>
</dbReference>
<dbReference type="Pfam" id="PF02861">
    <property type="entry name" value="Clp_N"/>
    <property type="match status" value="1"/>
</dbReference>
<dbReference type="Pfam" id="PF00004">
    <property type="entry name" value="AAA"/>
    <property type="match status" value="1"/>
</dbReference>
<dbReference type="GeneID" id="68660080"/>
<dbReference type="PROSITE" id="PS51903">
    <property type="entry name" value="CLP_R"/>
    <property type="match status" value="1"/>
</dbReference>
<organism evidence="11">
    <name type="scientific">Thalassiosira profunda</name>
    <dbReference type="NCBI Taxonomy" id="376140"/>
    <lineage>
        <taxon>Eukaryota</taxon>
        <taxon>Sar</taxon>
        <taxon>Stramenopiles</taxon>
        <taxon>Ochrophyta</taxon>
        <taxon>Bacillariophyta</taxon>
        <taxon>Coscinodiscophyceae</taxon>
        <taxon>Thalassiosirophycidae</taxon>
        <taxon>Thalassiosirales</taxon>
        <taxon>Thalassiosiraceae</taxon>
        <taxon>Thalassiosira</taxon>
    </lineage>
</organism>
<evidence type="ECO:0000256" key="5">
    <source>
        <dbReference type="ARBA" id="ARBA00022741"/>
    </source>
</evidence>
<dbReference type="InterPro" id="IPR018368">
    <property type="entry name" value="ClpA/B_CS1"/>
</dbReference>
<dbReference type="SMART" id="SM01086">
    <property type="entry name" value="ClpB_D2-small"/>
    <property type="match status" value="1"/>
</dbReference>
<dbReference type="PRINTS" id="PR00300">
    <property type="entry name" value="CLPPROTEASEA"/>
</dbReference>
<keyword evidence="7 9" id="KW-0143">Chaperone</keyword>
<dbReference type="PROSITE" id="PS00871">
    <property type="entry name" value="CLPAB_2"/>
    <property type="match status" value="1"/>
</dbReference>
<dbReference type="InterPro" id="IPR050130">
    <property type="entry name" value="ClpA_ClpB"/>
</dbReference>
<dbReference type="Pfam" id="PF17871">
    <property type="entry name" value="AAA_lid_9"/>
    <property type="match status" value="1"/>
</dbReference>
<dbReference type="InterPro" id="IPR003593">
    <property type="entry name" value="AAA+_ATPase"/>
</dbReference>
<keyword evidence="6 9" id="KW-0067">ATP-binding</keyword>
<dbReference type="EMBL" id="MW592696">
    <property type="protein sequence ID" value="UBQ34753.1"/>
    <property type="molecule type" value="Genomic_DNA"/>
</dbReference>
<protein>
    <submittedName>
        <fullName evidence="11">Clp protease ATP binding subunit</fullName>
        <ecNumber evidence="11">3.4.21.92</ecNumber>
    </submittedName>
</protein>
<dbReference type="PANTHER" id="PTHR11638:SF155">
    <property type="entry name" value="CHAPERONE PROTEIN CLPC1, CHLOROPLASTIC-LIKE"/>
    <property type="match status" value="1"/>
</dbReference>
<accession>A0A8K1M9U1</accession>
<dbReference type="PANTHER" id="PTHR11638">
    <property type="entry name" value="ATP-DEPENDENT CLP PROTEASE"/>
    <property type="match status" value="1"/>
</dbReference>
<evidence type="ECO:0000313" key="11">
    <source>
        <dbReference type="EMBL" id="UBQ34753.1"/>
    </source>
</evidence>
<dbReference type="GO" id="GO:0004252">
    <property type="term" value="F:serine-type endopeptidase activity"/>
    <property type="evidence" value="ECO:0007669"/>
    <property type="project" value="UniProtKB-EC"/>
</dbReference>
<dbReference type="Gene3D" id="1.10.1780.10">
    <property type="entry name" value="Clp, N-terminal domain"/>
    <property type="match status" value="1"/>
</dbReference>
<dbReference type="Gene3D" id="1.10.8.60">
    <property type="match status" value="1"/>
</dbReference>
<dbReference type="GO" id="GO:0016887">
    <property type="term" value="F:ATP hydrolysis activity"/>
    <property type="evidence" value="ECO:0007669"/>
    <property type="project" value="InterPro"/>
</dbReference>
<dbReference type="EC" id="3.4.21.92" evidence="11"/>
<keyword evidence="5 9" id="KW-0547">Nucleotide-binding</keyword>
<dbReference type="SMART" id="SM00382">
    <property type="entry name" value="AAA"/>
    <property type="match status" value="2"/>
</dbReference>
<dbReference type="InterPro" id="IPR003959">
    <property type="entry name" value="ATPase_AAA_core"/>
</dbReference>
<gene>
    <name evidence="11" type="primary">clpC</name>
</gene>
<dbReference type="AlphaFoldDB" id="A0A8K1M9U1"/>
<evidence type="ECO:0000256" key="1">
    <source>
        <dbReference type="ARBA" id="ARBA00004229"/>
    </source>
</evidence>
<dbReference type="GO" id="GO:0034605">
    <property type="term" value="P:cellular response to heat"/>
    <property type="evidence" value="ECO:0007669"/>
    <property type="project" value="TreeGrafter"/>
</dbReference>
<evidence type="ECO:0000256" key="3">
    <source>
        <dbReference type="ARBA" id="ARBA00022640"/>
    </source>
</evidence>
<evidence type="ECO:0000256" key="4">
    <source>
        <dbReference type="ARBA" id="ARBA00022737"/>
    </source>
</evidence>
<evidence type="ECO:0000256" key="8">
    <source>
        <dbReference type="PROSITE-ProRule" id="PRU01251"/>
    </source>
</evidence>
<dbReference type="Pfam" id="PF10431">
    <property type="entry name" value="ClpB_D2-small"/>
    <property type="match status" value="1"/>
</dbReference>
<dbReference type="PROSITE" id="PS00870">
    <property type="entry name" value="CLPAB_1"/>
    <property type="match status" value="1"/>
</dbReference>
<dbReference type="InterPro" id="IPR004176">
    <property type="entry name" value="Clp_R_N"/>
</dbReference>
<dbReference type="InterPro" id="IPR027417">
    <property type="entry name" value="P-loop_NTPase"/>
</dbReference>
<dbReference type="InterPro" id="IPR028299">
    <property type="entry name" value="ClpA/B_CS2"/>
</dbReference>
<dbReference type="RefSeq" id="YP_010215272.1">
    <property type="nucleotide sequence ID" value="NC_058875.1"/>
</dbReference>
<dbReference type="InterPro" id="IPR001270">
    <property type="entry name" value="ClpA/B"/>
</dbReference>
<evidence type="ECO:0000259" key="10">
    <source>
        <dbReference type="PROSITE" id="PS51903"/>
    </source>
</evidence>
<proteinExistence type="inferred from homology"/>
<comment type="subcellular location">
    <subcellularLocation>
        <location evidence="1">Plastid</location>
        <location evidence="1">Chloroplast</location>
    </subcellularLocation>
</comment>
<geneLocation type="chloroplast" evidence="11"/>
<keyword evidence="11" id="KW-0645">Protease</keyword>
<dbReference type="Gene3D" id="3.40.50.300">
    <property type="entry name" value="P-loop containing nucleotide triphosphate hydrolases"/>
    <property type="match status" value="3"/>
</dbReference>
<keyword evidence="4 8" id="KW-0677">Repeat</keyword>
<evidence type="ECO:0000256" key="6">
    <source>
        <dbReference type="ARBA" id="ARBA00022840"/>
    </source>
</evidence>
<sequence>MFEKFTEGAIKVIMLAQEEARRMGHNFVGTEQLLLGVIGQRHGIGGRALSQLNVTLKKTRKEIEKYIGRGTGFVASEIPFTPRAKRVLEMSIHEGQDLGVNYVGTEHVLLSLINEADGIAMRTLDKLRVNIPKLRHLILTYIEEQQEDILKPPLTDQEKWALAREKAGLKTPALDSYTENITKDVIKQRLDPVIGRDEEINSLVKVLGRRRKNNPVLVGEAGVGKTAVAEGLAILMQSMDCPEFLLDHVIRSLDLGSVLAGTKYRGEFEERMKHIIDEVNQHGKTILVIDEIHTLVGAGAAEGAVDAANLLKPSLARGTLRVIGATTIDEYRRYIEKDPALERRFHSILVEEPSVEITIDILKGLKSEFQCHHALTYSDQALEEAAKLSSRFIADRNLPDKAIDVIDEAGSRVRLRNNSLPTGLQKLLVELHETIKDKNDAINENDFTTAKLLVEHEIEVRTHLRIMRFALTSKEKYAKYANPNGPRFDEVTESDISKVISAWTGIPVTKINQSENERLKFMESILHERLIGQHHAITAVSKAVRRARVGIQDPKRPIASFIFAGPTGVGKTELTKALAEYMFDDEKSLIRFDMSEFMERHTVAKLIGSPPGYVGFQDGGQLTEAVRQKPYSIVLFDEVEKAHPDVFNLFLQILDDGHLTDSSGKVVSFKNCIIVMTTNLGARVIEKESPVLSKEKIGFGRRFDSALERESKKIELLVNSDGTFSLKPPVEKEITPEDEEKFVKITGLVQEELKKFFRPEFLNRIDDIIVFNHLSKHDIWEICGLMLNQLSKRFKEQGATLNIDNAARFYLTEEGYDPIYGARPLRRSITKFLEDKLAEACLSNVIHPGTQINVTQQIKPEVYGNRPAYSPIFDDIYTTEILVDFDYNNVDFSQVQKNEKQEKNVEEESKSKIEA</sequence>
<evidence type="ECO:0000256" key="2">
    <source>
        <dbReference type="ARBA" id="ARBA00022528"/>
    </source>
</evidence>
<dbReference type="InterPro" id="IPR019489">
    <property type="entry name" value="Clp_ATPase_C"/>
</dbReference>
<dbReference type="SUPFAM" id="SSF52540">
    <property type="entry name" value="P-loop containing nucleoside triphosphate hydrolases"/>
    <property type="match status" value="2"/>
</dbReference>
<dbReference type="CDD" id="cd19499">
    <property type="entry name" value="RecA-like_ClpB_Hsp104-like"/>
    <property type="match status" value="1"/>
</dbReference>
<keyword evidence="3 11" id="KW-0934">Plastid</keyword>
<evidence type="ECO:0000256" key="9">
    <source>
        <dbReference type="RuleBase" id="RU004432"/>
    </source>
</evidence>
<dbReference type="InterPro" id="IPR041546">
    <property type="entry name" value="ClpA/ClpB_AAA_lid"/>
</dbReference>